<accession>A0A3B0UIY9</accession>
<evidence type="ECO:0000259" key="1">
    <source>
        <dbReference type="Pfam" id="PF08885"/>
    </source>
</evidence>
<dbReference type="AlphaFoldDB" id="A0A3B0UIY9"/>
<dbReference type="InterPro" id="IPR014982">
    <property type="entry name" value="GSCFA"/>
</dbReference>
<proteinExistence type="predicted"/>
<reference evidence="2" key="1">
    <citation type="submission" date="2018-06" db="EMBL/GenBank/DDBJ databases">
        <authorList>
            <person name="Zhirakovskaya E."/>
        </authorList>
    </citation>
    <scope>NUCLEOTIDE SEQUENCE</scope>
</reference>
<gene>
    <name evidence="2" type="ORF">MNBD_BACTEROID01-2543</name>
</gene>
<dbReference type="SUPFAM" id="SSF52266">
    <property type="entry name" value="SGNH hydrolase"/>
    <property type="match status" value="1"/>
</dbReference>
<sequence length="340" mass="39164">MNEFRTIVGIPDFPWKNGYGKSSVFMGSCFTENIGGRMQDQKYNVDLNPFGILYNPASVANSIRILLEGKVFSSGNLVMNDGLWHSFNHHSRFSSANMEETLGKINNRIKFSAAFIKTADFLFITFGTAWVYELKDSGEIVSNCHKIPAKKFRRYRLSVDEIVQEYCRLLEDIWGINANIKVIFTVSPIRHWKDGAMGNQLSKATLLLAVNRIIEVFGAGTCGYFPSFEIVMDELRDYRFYAEDMFHLSKTANDYIWERFEAALIDKESQEMGAEIAKIRKAFSHRPFNPHTKEHLRFLYISMEKARELDSCHPYINLKLEIDYFNEQIEEISGNTNLSG</sequence>
<name>A0A3B0UIY9_9ZZZZ</name>
<protein>
    <recommendedName>
        <fullName evidence="1">GSCFA domain-containing protein</fullName>
    </recommendedName>
</protein>
<evidence type="ECO:0000313" key="2">
    <source>
        <dbReference type="EMBL" id="VAW19506.1"/>
    </source>
</evidence>
<organism evidence="2">
    <name type="scientific">hydrothermal vent metagenome</name>
    <dbReference type="NCBI Taxonomy" id="652676"/>
    <lineage>
        <taxon>unclassified sequences</taxon>
        <taxon>metagenomes</taxon>
        <taxon>ecological metagenomes</taxon>
    </lineage>
</organism>
<dbReference type="Pfam" id="PF08885">
    <property type="entry name" value="GSCFA"/>
    <property type="match status" value="1"/>
</dbReference>
<dbReference type="EMBL" id="UOEP01000100">
    <property type="protein sequence ID" value="VAW19506.1"/>
    <property type="molecule type" value="Genomic_DNA"/>
</dbReference>
<feature type="domain" description="GSCFA" evidence="1">
    <location>
        <begin position="24"/>
        <end position="260"/>
    </location>
</feature>